<name>A0ABQ7WKL5_SOLTU</name>
<protein>
    <recommendedName>
        <fullName evidence="3">Endonuclease/exonuclease/phosphatase</fullName>
    </recommendedName>
</protein>
<dbReference type="Gene3D" id="3.60.10.10">
    <property type="entry name" value="Endonuclease/exonuclease/phosphatase"/>
    <property type="match status" value="1"/>
</dbReference>
<reference evidence="1 2" key="1">
    <citation type="journal article" date="2021" name="bioRxiv">
        <title>Chromosome-scale and haplotype-resolved genome assembly of a tetraploid potato cultivar.</title>
        <authorList>
            <person name="Sun H."/>
            <person name="Jiao W.-B."/>
            <person name="Krause K."/>
            <person name="Campoy J.A."/>
            <person name="Goel M."/>
            <person name="Folz-Donahue K."/>
            <person name="Kukat C."/>
            <person name="Huettel B."/>
            <person name="Schneeberger K."/>
        </authorList>
    </citation>
    <scope>NUCLEOTIDE SEQUENCE [LARGE SCALE GENOMIC DNA]</scope>
    <source>
        <strain evidence="1">SolTubOtavaFocal</strain>
        <tissue evidence="1">Leaves</tissue>
    </source>
</reference>
<dbReference type="SUPFAM" id="SSF56219">
    <property type="entry name" value="DNase I-like"/>
    <property type="match status" value="1"/>
</dbReference>
<evidence type="ECO:0008006" key="3">
    <source>
        <dbReference type="Google" id="ProtNLM"/>
    </source>
</evidence>
<evidence type="ECO:0000313" key="1">
    <source>
        <dbReference type="EMBL" id="KAH0781085.1"/>
    </source>
</evidence>
<keyword evidence="2" id="KW-1185">Reference proteome</keyword>
<evidence type="ECO:0000313" key="2">
    <source>
        <dbReference type="Proteomes" id="UP000826656"/>
    </source>
</evidence>
<dbReference type="Proteomes" id="UP000826656">
    <property type="component" value="Unassembled WGS sequence"/>
</dbReference>
<proteinExistence type="predicted"/>
<sequence>MLLHIFKAHPAISFHISVVYAKCDELLRRELWDDLRNNANIAISPWGVVGDFNVIIKAEEKTGGRSYKADESIDFLACLTNCNLQDGGYVGSRFTWSDNRDTPLPPNTIFH</sequence>
<dbReference type="InterPro" id="IPR036691">
    <property type="entry name" value="Endo/exonu/phosph_ase_sf"/>
</dbReference>
<gene>
    <name evidence="1" type="ORF">KY290_000683</name>
</gene>
<accession>A0ABQ7WKL5</accession>
<comment type="caution">
    <text evidence="1">The sequence shown here is derived from an EMBL/GenBank/DDBJ whole genome shotgun (WGS) entry which is preliminary data.</text>
</comment>
<organism evidence="1 2">
    <name type="scientific">Solanum tuberosum</name>
    <name type="common">Potato</name>
    <dbReference type="NCBI Taxonomy" id="4113"/>
    <lineage>
        <taxon>Eukaryota</taxon>
        <taxon>Viridiplantae</taxon>
        <taxon>Streptophyta</taxon>
        <taxon>Embryophyta</taxon>
        <taxon>Tracheophyta</taxon>
        <taxon>Spermatophyta</taxon>
        <taxon>Magnoliopsida</taxon>
        <taxon>eudicotyledons</taxon>
        <taxon>Gunneridae</taxon>
        <taxon>Pentapetalae</taxon>
        <taxon>asterids</taxon>
        <taxon>lamiids</taxon>
        <taxon>Solanales</taxon>
        <taxon>Solanaceae</taxon>
        <taxon>Solanoideae</taxon>
        <taxon>Solaneae</taxon>
        <taxon>Solanum</taxon>
    </lineage>
</organism>
<dbReference type="EMBL" id="JAIVGD010000001">
    <property type="protein sequence ID" value="KAH0781085.1"/>
    <property type="molecule type" value="Genomic_DNA"/>
</dbReference>